<gene>
    <name evidence="2" type="ORF">NCTC10994_00153</name>
</gene>
<protein>
    <submittedName>
        <fullName evidence="2">Uncharacterized protein</fullName>
    </submittedName>
</protein>
<dbReference type="Proteomes" id="UP000249091">
    <property type="component" value="Chromosome 1"/>
</dbReference>
<name>A0A2X4TPY6_9NOCA</name>
<dbReference type="RefSeq" id="WP_072699021.1">
    <property type="nucleotide sequence ID" value="NZ_JAFBBL010000001.1"/>
</dbReference>
<keyword evidence="3" id="KW-1185">Reference proteome</keyword>
<evidence type="ECO:0000313" key="2">
    <source>
        <dbReference type="EMBL" id="SQI28409.1"/>
    </source>
</evidence>
<keyword evidence="1" id="KW-0812">Transmembrane</keyword>
<evidence type="ECO:0000313" key="3">
    <source>
        <dbReference type="Proteomes" id="UP000249091"/>
    </source>
</evidence>
<keyword evidence="1" id="KW-1133">Transmembrane helix</keyword>
<organism evidence="2 3">
    <name type="scientific">Rhodococcus coprophilus</name>
    <dbReference type="NCBI Taxonomy" id="38310"/>
    <lineage>
        <taxon>Bacteria</taxon>
        <taxon>Bacillati</taxon>
        <taxon>Actinomycetota</taxon>
        <taxon>Actinomycetes</taxon>
        <taxon>Mycobacteriales</taxon>
        <taxon>Nocardiaceae</taxon>
        <taxon>Rhodococcus</taxon>
    </lineage>
</organism>
<evidence type="ECO:0000256" key="1">
    <source>
        <dbReference type="SAM" id="Phobius"/>
    </source>
</evidence>
<feature type="transmembrane region" description="Helical" evidence="1">
    <location>
        <begin position="20"/>
        <end position="40"/>
    </location>
</feature>
<dbReference type="STRING" id="1219011.GCA_001895045_01000"/>
<reference evidence="2 3" key="1">
    <citation type="submission" date="2018-06" db="EMBL/GenBank/DDBJ databases">
        <authorList>
            <consortium name="Pathogen Informatics"/>
            <person name="Doyle S."/>
        </authorList>
    </citation>
    <scope>NUCLEOTIDE SEQUENCE [LARGE SCALE GENOMIC DNA]</scope>
    <source>
        <strain evidence="2 3">NCTC10994</strain>
    </source>
</reference>
<sequence>MTRGGDDEPGANFSLARLALSSLGSAAAVLALVAVVIVVLKPSPGLGLTIALLGVAGAIAAMGFVSVRITRRAFGRHERRS</sequence>
<feature type="transmembrane region" description="Helical" evidence="1">
    <location>
        <begin position="46"/>
        <end position="70"/>
    </location>
</feature>
<dbReference type="KEGG" id="rcr:NCTC10994_00153"/>
<dbReference type="AlphaFoldDB" id="A0A2X4TPY6"/>
<accession>A0A2X4TPY6</accession>
<keyword evidence="1" id="KW-0472">Membrane</keyword>
<dbReference type="EMBL" id="LS483468">
    <property type="protein sequence ID" value="SQI28409.1"/>
    <property type="molecule type" value="Genomic_DNA"/>
</dbReference>
<proteinExistence type="predicted"/>